<keyword evidence="13" id="KW-0966">Cell projection</keyword>
<dbReference type="InterPro" id="IPR042222">
    <property type="entry name" value="Dynein_2_N"/>
</dbReference>
<dbReference type="InterPro" id="IPR013602">
    <property type="entry name" value="Dynein_heavy_linker"/>
</dbReference>
<dbReference type="FunFam" id="1.10.8.710:FF:000002">
    <property type="entry name" value="dynein heavy chain 17, axonemal"/>
    <property type="match status" value="1"/>
</dbReference>
<sequence length="880" mass="101016">MRNWEIYLQLEGIVKNMITALRAITELQNPAIRDRHWKQLMTATKVKFVIDSTTTLKDLLDLNLYKYEEEVKTIVDKSVKEQAMEKTLADLEQVWSAMVFEYDPHTRSGCSVLRVSEELIETLEENQAQLQNMMNSKFIAHFLDEVSTWQKKLSNADQVIHTWLEVQRTWMYLESIFIGSDDIRKQLPADSKTFDNVDKIFKEMLHEIVDIPNVVEATNRAGLQEKLEKLQSDLMKCEKALAQYLETKRLAYPRFYFVSAADLLDILSNGNQPTLVGRHLTKLYDSISKLKFVDEDGNKKAIGMWSKDGEYVTLCTPCDCTGQVEKWLGTVTDIMRKTGRHYFSLAVKNYDDKPREQWVFDYPAQAALVATQIWWAAEVNMAFLRLEEGYDNSLKDYQKKQIIQLNQLINLLLGELSDNDRQKITTICTVDVHSRDVVAKLISHRVDNCRAFQWQSQLRHRWDEKLEDCFVNICDAQFRYNYEYLGNVPRLVITPLTDRCYITLTQSLHLVMGGAPAGPAGTGKTETTKDLGKGIGVMVYVFNCSEQMDYKSCGNIYKGLSQTGAWGCFDEFNRISAEVLSVVAVQVKSVLDAIKNKKSKFSFQGEIISLVPTVGMFITMNPGYAGRAELPENLKTLFRPCAMVVPDYELICEIMLIGEGFQEARVLGKKFLTLYSLCKELLSKQDHYDWGLRAIKSVLVVAGKLKRGDRMRPEDQVLMRALRDFNMPKIITDDLPIFLGLIGDLFPALDVPRKRDLDFERNVRQAATDLTLQPEEGFVLKVVQLQELFAVRHSVFIIGNAGTGKSMVWKTLHRTYVNMKKKPYYNDIEPKAVTNNELFGIINPQTREWKDGKLFFLINLKLYISVYSRRGTLGGRPCFL</sequence>
<dbReference type="FunFam" id="1.20.140.100:FF:000001">
    <property type="entry name" value="dynein heavy chain 17, axonemal"/>
    <property type="match status" value="1"/>
</dbReference>
<keyword evidence="6" id="KW-0547">Nucleotide-binding</keyword>
<dbReference type="Gene3D" id="1.10.8.710">
    <property type="match status" value="1"/>
</dbReference>
<keyword evidence="12" id="KW-0206">Cytoskeleton</keyword>
<dbReference type="Gene3D" id="1.20.58.1120">
    <property type="match status" value="1"/>
</dbReference>
<dbReference type="FunFam" id="1.10.287.2620:FF:000001">
    <property type="entry name" value="Cytoplasmic dynein heavy chain 1"/>
    <property type="match status" value="1"/>
</dbReference>
<evidence type="ECO:0000256" key="7">
    <source>
        <dbReference type="ARBA" id="ARBA00022840"/>
    </source>
</evidence>
<reference evidence="17 18" key="1">
    <citation type="submission" date="2022-12" db="EMBL/GenBank/DDBJ databases">
        <title>Chromosome-level genome assembly of true bugs.</title>
        <authorList>
            <person name="Ma L."/>
            <person name="Li H."/>
        </authorList>
    </citation>
    <scope>NUCLEOTIDE SEQUENCE [LARGE SCALE GENOMIC DNA]</scope>
    <source>
        <strain evidence="17">Lab_2022b</strain>
    </source>
</reference>
<dbReference type="FunFam" id="1.20.58.1120:FF:000002">
    <property type="entry name" value="Dynein heavy chain 9, axonemal"/>
    <property type="match status" value="1"/>
</dbReference>
<dbReference type="Pfam" id="PF08393">
    <property type="entry name" value="DHC_N2"/>
    <property type="match status" value="1"/>
</dbReference>
<evidence type="ECO:0000256" key="3">
    <source>
        <dbReference type="ARBA" id="ARBA00022490"/>
    </source>
</evidence>
<feature type="domain" description="Dynein heavy chain hydrolytic ATP-binding dynein motor region" evidence="16">
    <location>
        <begin position="480"/>
        <end position="806"/>
    </location>
</feature>
<keyword evidence="18" id="KW-1185">Reference proteome</keyword>
<dbReference type="SUPFAM" id="SSF52540">
    <property type="entry name" value="P-loop containing nucleoside triphosphate hydrolases"/>
    <property type="match status" value="2"/>
</dbReference>
<dbReference type="GO" id="GO:0051959">
    <property type="term" value="F:dynein light intermediate chain binding"/>
    <property type="evidence" value="ECO:0007669"/>
    <property type="project" value="InterPro"/>
</dbReference>
<name>A0AAW1CS01_9HEMI</name>
<keyword evidence="10" id="KW-0969">Cilium</keyword>
<evidence type="ECO:0000256" key="4">
    <source>
        <dbReference type="ARBA" id="ARBA00022701"/>
    </source>
</evidence>
<feature type="domain" description="Dynein heavy chain linker" evidence="15">
    <location>
        <begin position="1"/>
        <end position="343"/>
    </location>
</feature>
<keyword evidence="3" id="KW-0963">Cytoplasm</keyword>
<organism evidence="17 18">
    <name type="scientific">Rhynocoris fuscipes</name>
    <dbReference type="NCBI Taxonomy" id="488301"/>
    <lineage>
        <taxon>Eukaryota</taxon>
        <taxon>Metazoa</taxon>
        <taxon>Ecdysozoa</taxon>
        <taxon>Arthropoda</taxon>
        <taxon>Hexapoda</taxon>
        <taxon>Insecta</taxon>
        <taxon>Pterygota</taxon>
        <taxon>Neoptera</taxon>
        <taxon>Paraneoptera</taxon>
        <taxon>Hemiptera</taxon>
        <taxon>Heteroptera</taxon>
        <taxon>Panheteroptera</taxon>
        <taxon>Cimicomorpha</taxon>
        <taxon>Reduviidae</taxon>
        <taxon>Harpactorinae</taxon>
        <taxon>Harpactorini</taxon>
        <taxon>Rhynocoris</taxon>
    </lineage>
</organism>
<dbReference type="InterPro" id="IPR043157">
    <property type="entry name" value="Dynein_AAA1S"/>
</dbReference>
<gene>
    <name evidence="17" type="ORF">O3M35_001634</name>
</gene>
<keyword evidence="7" id="KW-0067">ATP-binding</keyword>
<feature type="coiled-coil region" evidence="14">
    <location>
        <begin position="220"/>
        <end position="247"/>
    </location>
</feature>
<dbReference type="GO" id="GO:0030286">
    <property type="term" value="C:dynein complex"/>
    <property type="evidence" value="ECO:0007669"/>
    <property type="project" value="UniProtKB-KW"/>
</dbReference>
<dbReference type="Gene3D" id="3.20.180.20">
    <property type="entry name" value="Dynein heavy chain, N-terminal domain 2"/>
    <property type="match status" value="1"/>
</dbReference>
<proteinExistence type="inferred from homology"/>
<dbReference type="Gene3D" id="3.40.50.300">
    <property type="entry name" value="P-loop containing nucleotide triphosphate hydrolases"/>
    <property type="match status" value="2"/>
</dbReference>
<dbReference type="InterPro" id="IPR026983">
    <property type="entry name" value="DHC"/>
</dbReference>
<keyword evidence="4" id="KW-0493">Microtubule</keyword>
<dbReference type="FunFam" id="3.20.180.20:FF:000001">
    <property type="entry name" value="Dynein axonemal heavy chain 5"/>
    <property type="match status" value="1"/>
</dbReference>
<evidence type="ECO:0000256" key="11">
    <source>
        <dbReference type="ARBA" id="ARBA00023175"/>
    </source>
</evidence>
<dbReference type="Gene3D" id="1.20.140.100">
    <property type="entry name" value="Dynein heavy chain, N-terminal domain 2"/>
    <property type="match status" value="1"/>
</dbReference>
<dbReference type="InterPro" id="IPR027417">
    <property type="entry name" value="P-loop_NTPase"/>
</dbReference>
<dbReference type="EMBL" id="JAPXFL010000010">
    <property type="protein sequence ID" value="KAK9500354.1"/>
    <property type="molecule type" value="Genomic_DNA"/>
</dbReference>
<keyword evidence="8" id="KW-0243">Dynein</keyword>
<evidence type="ECO:0000259" key="15">
    <source>
        <dbReference type="Pfam" id="PF08393"/>
    </source>
</evidence>
<evidence type="ECO:0000256" key="10">
    <source>
        <dbReference type="ARBA" id="ARBA00023069"/>
    </source>
</evidence>
<accession>A0AAW1CS01</accession>
<dbReference type="GO" id="GO:0045505">
    <property type="term" value="F:dynein intermediate chain binding"/>
    <property type="evidence" value="ECO:0007669"/>
    <property type="project" value="InterPro"/>
</dbReference>
<dbReference type="InterPro" id="IPR035699">
    <property type="entry name" value="AAA_6"/>
</dbReference>
<evidence type="ECO:0000256" key="8">
    <source>
        <dbReference type="ARBA" id="ARBA00023017"/>
    </source>
</evidence>
<evidence type="ECO:0000313" key="17">
    <source>
        <dbReference type="EMBL" id="KAK9500354.1"/>
    </source>
</evidence>
<dbReference type="GO" id="GO:0005874">
    <property type="term" value="C:microtubule"/>
    <property type="evidence" value="ECO:0007669"/>
    <property type="project" value="UniProtKB-KW"/>
</dbReference>
<comment type="similarity">
    <text evidence="2">Belongs to the dynein heavy chain family.</text>
</comment>
<dbReference type="Pfam" id="PF12774">
    <property type="entry name" value="AAA_6"/>
    <property type="match status" value="1"/>
</dbReference>
<dbReference type="PANTHER" id="PTHR45703:SF8">
    <property type="entry name" value="DYNEINS HEAVY CHAIN"/>
    <property type="match status" value="1"/>
</dbReference>
<protein>
    <submittedName>
        <fullName evidence="17">Uncharacterized protein</fullName>
    </submittedName>
</protein>
<evidence type="ECO:0000256" key="1">
    <source>
        <dbReference type="ARBA" id="ARBA00004430"/>
    </source>
</evidence>
<dbReference type="Proteomes" id="UP001461498">
    <property type="component" value="Unassembled WGS sequence"/>
</dbReference>
<dbReference type="GO" id="GO:0007018">
    <property type="term" value="P:microtubule-based movement"/>
    <property type="evidence" value="ECO:0007669"/>
    <property type="project" value="InterPro"/>
</dbReference>
<evidence type="ECO:0000256" key="12">
    <source>
        <dbReference type="ARBA" id="ARBA00023212"/>
    </source>
</evidence>
<keyword evidence="9 14" id="KW-0175">Coiled coil</keyword>
<dbReference type="GO" id="GO:0005524">
    <property type="term" value="F:ATP binding"/>
    <property type="evidence" value="ECO:0007669"/>
    <property type="project" value="UniProtKB-KW"/>
</dbReference>
<evidence type="ECO:0000256" key="5">
    <source>
        <dbReference type="ARBA" id="ARBA00022737"/>
    </source>
</evidence>
<dbReference type="PANTHER" id="PTHR45703">
    <property type="entry name" value="DYNEIN HEAVY CHAIN"/>
    <property type="match status" value="1"/>
</dbReference>
<evidence type="ECO:0000256" key="13">
    <source>
        <dbReference type="ARBA" id="ARBA00023273"/>
    </source>
</evidence>
<dbReference type="FunFam" id="3.40.50.300:FF:000219">
    <property type="entry name" value="Dynein axonemal heavy chain 17"/>
    <property type="match status" value="1"/>
</dbReference>
<evidence type="ECO:0000313" key="18">
    <source>
        <dbReference type="Proteomes" id="UP001461498"/>
    </source>
</evidence>
<evidence type="ECO:0000256" key="6">
    <source>
        <dbReference type="ARBA" id="ARBA00022741"/>
    </source>
</evidence>
<comment type="caution">
    <text evidence="17">The sequence shown here is derived from an EMBL/GenBank/DDBJ whole genome shotgun (WGS) entry which is preliminary data.</text>
</comment>
<comment type="subcellular location">
    <subcellularLocation>
        <location evidence="1">Cytoplasm</location>
        <location evidence="1">Cytoskeleton</location>
        <location evidence="1">Cilium axoneme</location>
    </subcellularLocation>
</comment>
<keyword evidence="11" id="KW-0505">Motor protein</keyword>
<dbReference type="InterPro" id="IPR042228">
    <property type="entry name" value="Dynein_linker_3"/>
</dbReference>
<evidence type="ECO:0000259" key="16">
    <source>
        <dbReference type="Pfam" id="PF12774"/>
    </source>
</evidence>
<dbReference type="Gene3D" id="1.10.287.2620">
    <property type="match status" value="1"/>
</dbReference>
<evidence type="ECO:0000256" key="2">
    <source>
        <dbReference type="ARBA" id="ARBA00008887"/>
    </source>
</evidence>
<keyword evidence="5" id="KW-0677">Repeat</keyword>
<evidence type="ECO:0000256" key="14">
    <source>
        <dbReference type="SAM" id="Coils"/>
    </source>
</evidence>
<dbReference type="GO" id="GO:0005930">
    <property type="term" value="C:axoneme"/>
    <property type="evidence" value="ECO:0007669"/>
    <property type="project" value="UniProtKB-SubCell"/>
</dbReference>
<evidence type="ECO:0000256" key="9">
    <source>
        <dbReference type="ARBA" id="ARBA00023054"/>
    </source>
</evidence>
<dbReference type="AlphaFoldDB" id="A0AAW1CS01"/>